<sequence length="384" mass="42608">MPYSHIKQLWKGLKVLEKLKFMDLSHSKYLIETPNFQGVTNLKRLVLEDCVSLRFPENFGSLEMLKELYADEIAIRVLPSSFSFLRNLKILSFKGCKGPLSTLWLLPRRTSNSIGSILQPLSGLCSLTTLNLSNCNLSDEPNLSSLGFLSSLEDLHLEDCKHFQNSHQAYIIFIAENCTSLKGGSHQVLKSLLPTGKHQKRKFMGYFVASIASMAFIPGSRIPDWVTYQSSGSEVKAELPPNWFNSNLLGFALSVVIFPQVCYSTIVSMTVSFDNSSSFEIGPRMLHFNGSNEDGVGDSPPMIQFNSISSPPPPPPPPNKSTVVLEEIHEGEPSGNGCSNVDGSEEENSEYHTADEEEPSTATACSEDHSESVMRPQKRLKCRH</sequence>
<dbReference type="SUPFAM" id="SSF52047">
    <property type="entry name" value="RNI-like"/>
    <property type="match status" value="1"/>
</dbReference>
<dbReference type="PROSITE" id="PS51450">
    <property type="entry name" value="LRR"/>
    <property type="match status" value="1"/>
</dbReference>
<proteinExistence type="predicted"/>
<reference evidence="5 6" key="1">
    <citation type="journal article" date="2018" name="PLoS Genet.">
        <title>Population sequencing reveals clonal diversity and ancestral inbreeding in the grapevine cultivar Chardonnay.</title>
        <authorList>
            <person name="Roach M.J."/>
            <person name="Johnson D.L."/>
            <person name="Bohlmann J."/>
            <person name="van Vuuren H.J."/>
            <person name="Jones S.J."/>
            <person name="Pretorius I.S."/>
            <person name="Schmidt S.A."/>
            <person name="Borneman A.R."/>
        </authorList>
    </citation>
    <scope>NUCLEOTIDE SEQUENCE [LARGE SCALE GENOMIC DNA]</scope>
    <source>
        <strain evidence="6">cv. Chardonnay</strain>
        <tissue evidence="5">Leaf</tissue>
    </source>
</reference>
<feature type="compositionally biased region" description="Pro residues" evidence="3">
    <location>
        <begin position="310"/>
        <end position="319"/>
    </location>
</feature>
<protein>
    <submittedName>
        <fullName evidence="5">Disease resistance protein RPS4</fullName>
    </submittedName>
</protein>
<dbReference type="PANTHER" id="PTHR16083:SF86">
    <property type="entry name" value="DISEASE RESISTANCE PROTEIN TAO1-LIKE"/>
    <property type="match status" value="1"/>
</dbReference>
<keyword evidence="2" id="KW-0677">Repeat</keyword>
<evidence type="ECO:0000259" key="4">
    <source>
        <dbReference type="Pfam" id="PF20160"/>
    </source>
</evidence>
<feature type="domain" description="C-JID" evidence="4">
    <location>
        <begin position="217"/>
        <end position="260"/>
    </location>
</feature>
<evidence type="ECO:0000313" key="5">
    <source>
        <dbReference type="EMBL" id="RVW19349.1"/>
    </source>
</evidence>
<evidence type="ECO:0000256" key="1">
    <source>
        <dbReference type="ARBA" id="ARBA00022614"/>
    </source>
</evidence>
<organism evidence="5 6">
    <name type="scientific">Vitis vinifera</name>
    <name type="common">Grape</name>
    <dbReference type="NCBI Taxonomy" id="29760"/>
    <lineage>
        <taxon>Eukaryota</taxon>
        <taxon>Viridiplantae</taxon>
        <taxon>Streptophyta</taxon>
        <taxon>Embryophyta</taxon>
        <taxon>Tracheophyta</taxon>
        <taxon>Spermatophyta</taxon>
        <taxon>Magnoliopsida</taxon>
        <taxon>eudicotyledons</taxon>
        <taxon>Gunneridae</taxon>
        <taxon>Pentapetalae</taxon>
        <taxon>rosids</taxon>
        <taxon>Vitales</taxon>
        <taxon>Vitaceae</taxon>
        <taxon>Viteae</taxon>
        <taxon>Vitis</taxon>
    </lineage>
</organism>
<comment type="caution">
    <text evidence="5">The sequence shown here is derived from an EMBL/GenBank/DDBJ whole genome shotgun (WGS) entry which is preliminary data.</text>
</comment>
<name>A0A438C862_VITVI</name>
<dbReference type="InterPro" id="IPR045344">
    <property type="entry name" value="C-JID"/>
</dbReference>
<dbReference type="Pfam" id="PF20160">
    <property type="entry name" value="C-JID"/>
    <property type="match status" value="1"/>
</dbReference>
<dbReference type="InterPro" id="IPR001611">
    <property type="entry name" value="Leu-rich_rpt"/>
</dbReference>
<feature type="region of interest" description="Disordered" evidence="3">
    <location>
        <begin position="290"/>
        <end position="384"/>
    </location>
</feature>
<dbReference type="Proteomes" id="UP000288805">
    <property type="component" value="Unassembled WGS sequence"/>
</dbReference>
<evidence type="ECO:0000313" key="6">
    <source>
        <dbReference type="Proteomes" id="UP000288805"/>
    </source>
</evidence>
<dbReference type="PANTHER" id="PTHR16083">
    <property type="entry name" value="LEUCINE RICH REPEAT CONTAINING PROTEIN"/>
    <property type="match status" value="1"/>
</dbReference>
<dbReference type="EMBL" id="QGNW01002497">
    <property type="protein sequence ID" value="RVW19349.1"/>
    <property type="molecule type" value="Genomic_DNA"/>
</dbReference>
<dbReference type="InterPro" id="IPR032675">
    <property type="entry name" value="LRR_dom_sf"/>
</dbReference>
<keyword evidence="1" id="KW-0433">Leucine-rich repeat</keyword>
<gene>
    <name evidence="5" type="primary">RPS4_10</name>
    <name evidence="5" type="ORF">CK203_090407</name>
</gene>
<evidence type="ECO:0000256" key="2">
    <source>
        <dbReference type="ARBA" id="ARBA00022737"/>
    </source>
</evidence>
<evidence type="ECO:0000256" key="3">
    <source>
        <dbReference type="SAM" id="MobiDB-lite"/>
    </source>
</evidence>
<accession>A0A438C862</accession>
<dbReference type="Gene3D" id="3.80.10.10">
    <property type="entry name" value="Ribonuclease Inhibitor"/>
    <property type="match status" value="1"/>
</dbReference>
<dbReference type="AlphaFoldDB" id="A0A438C862"/>